<name>A0A660C8M3_9PSEU</name>
<comment type="caution">
    <text evidence="2">The sequence shown here is derived from an EMBL/GenBank/DDBJ whole genome shotgun (WGS) entry which is preliminary data.</text>
</comment>
<sequence>MTHDSEVLRPLRRGEGLVRGRFVTEHDGAGYVVDAHYLDLDERIRLYRNGRLVDTARGRATFHLGGGVRIEAAVAKAGMKYVRLRQGEAGDTVQLPPAEGTAEAWRARVGTAHPTASRVVGWVSLVVLLAVLGIELPQLINLAGNLTPLVGLPSFEVPALTLPGWTNVALIILAGAAGLERSLSMKYNPLLDD</sequence>
<reference evidence="2 3" key="1">
    <citation type="submission" date="2019-07" db="EMBL/GenBank/DDBJ databases">
        <title>R&amp;d 2014.</title>
        <authorList>
            <person name="Klenk H.-P."/>
        </authorList>
    </citation>
    <scope>NUCLEOTIDE SEQUENCE [LARGE SCALE GENOMIC DNA]</scope>
    <source>
        <strain evidence="2 3">DSM 43194</strain>
    </source>
</reference>
<accession>A0A660C8M3</accession>
<keyword evidence="1" id="KW-0812">Transmembrane</keyword>
<evidence type="ECO:0000313" key="3">
    <source>
        <dbReference type="Proteomes" id="UP000317303"/>
    </source>
</evidence>
<gene>
    <name evidence="2" type="ORF">JD82_01615</name>
</gene>
<feature type="transmembrane region" description="Helical" evidence="1">
    <location>
        <begin position="119"/>
        <end position="140"/>
    </location>
</feature>
<dbReference type="OrthoDB" id="2716688at2"/>
<evidence type="ECO:0000256" key="1">
    <source>
        <dbReference type="SAM" id="Phobius"/>
    </source>
</evidence>
<feature type="transmembrane region" description="Helical" evidence="1">
    <location>
        <begin position="160"/>
        <end position="179"/>
    </location>
</feature>
<dbReference type="AlphaFoldDB" id="A0A660C8M3"/>
<organism evidence="2 3">
    <name type="scientific">Prauserella rugosa</name>
    <dbReference type="NCBI Taxonomy" id="43354"/>
    <lineage>
        <taxon>Bacteria</taxon>
        <taxon>Bacillati</taxon>
        <taxon>Actinomycetota</taxon>
        <taxon>Actinomycetes</taxon>
        <taxon>Pseudonocardiales</taxon>
        <taxon>Pseudonocardiaceae</taxon>
        <taxon>Prauserella</taxon>
    </lineage>
</organism>
<keyword evidence="1" id="KW-0472">Membrane</keyword>
<proteinExistence type="predicted"/>
<evidence type="ECO:0000313" key="2">
    <source>
        <dbReference type="EMBL" id="TWH19782.1"/>
    </source>
</evidence>
<dbReference type="Proteomes" id="UP000317303">
    <property type="component" value="Unassembled WGS sequence"/>
</dbReference>
<keyword evidence="3" id="KW-1185">Reference proteome</keyword>
<protein>
    <submittedName>
        <fullName evidence="2">Uncharacterized protein</fullName>
    </submittedName>
</protein>
<dbReference type="EMBL" id="VLJV01000001">
    <property type="protein sequence ID" value="TWH19782.1"/>
    <property type="molecule type" value="Genomic_DNA"/>
</dbReference>
<dbReference type="RefSeq" id="WP_030534575.1">
    <property type="nucleotide sequence ID" value="NZ_JOIJ01000042.1"/>
</dbReference>
<keyword evidence="1" id="KW-1133">Transmembrane helix</keyword>